<comment type="caution">
    <text evidence="2">The sequence shown here is derived from an EMBL/GenBank/DDBJ whole genome shotgun (WGS) entry which is preliminary data.</text>
</comment>
<reference evidence="2" key="1">
    <citation type="submission" date="2021-02" db="EMBL/GenBank/DDBJ databases">
        <authorList>
            <person name="Nowell W R."/>
        </authorList>
    </citation>
    <scope>NUCLEOTIDE SEQUENCE</scope>
</reference>
<dbReference type="AlphaFoldDB" id="A0A816B0P0"/>
<feature type="non-terminal residue" evidence="2">
    <location>
        <position position="21"/>
    </location>
</feature>
<evidence type="ECO:0000313" key="3">
    <source>
        <dbReference type="Proteomes" id="UP000663828"/>
    </source>
</evidence>
<proteinExistence type="predicted"/>
<accession>A0A816B0P0</accession>
<dbReference type="EMBL" id="CAJNOR010006806">
    <property type="protein sequence ID" value="CAF1603960.1"/>
    <property type="molecule type" value="Genomic_DNA"/>
</dbReference>
<sequence length="21" mass="2411">MNSSRPFGREKETLVKLAPYS</sequence>
<organism evidence="2 3">
    <name type="scientific">Adineta ricciae</name>
    <name type="common">Rotifer</name>
    <dbReference type="NCBI Taxonomy" id="249248"/>
    <lineage>
        <taxon>Eukaryota</taxon>
        <taxon>Metazoa</taxon>
        <taxon>Spiralia</taxon>
        <taxon>Gnathifera</taxon>
        <taxon>Rotifera</taxon>
        <taxon>Eurotatoria</taxon>
        <taxon>Bdelloidea</taxon>
        <taxon>Adinetida</taxon>
        <taxon>Adinetidae</taxon>
        <taxon>Adineta</taxon>
    </lineage>
</organism>
<feature type="region of interest" description="Disordered" evidence="1">
    <location>
        <begin position="1"/>
        <end position="21"/>
    </location>
</feature>
<evidence type="ECO:0000256" key="1">
    <source>
        <dbReference type="SAM" id="MobiDB-lite"/>
    </source>
</evidence>
<evidence type="ECO:0000313" key="2">
    <source>
        <dbReference type="EMBL" id="CAF1603960.1"/>
    </source>
</evidence>
<keyword evidence="3" id="KW-1185">Reference proteome</keyword>
<name>A0A816B0P0_ADIRI</name>
<protein>
    <submittedName>
        <fullName evidence="2">Uncharacterized protein</fullName>
    </submittedName>
</protein>
<gene>
    <name evidence="2" type="ORF">XAT740_LOCUS48044</name>
</gene>
<dbReference type="Proteomes" id="UP000663828">
    <property type="component" value="Unassembled WGS sequence"/>
</dbReference>